<keyword evidence="5 7" id="KW-1133">Transmembrane helix</keyword>
<proteinExistence type="predicted"/>
<dbReference type="GO" id="GO:0022857">
    <property type="term" value="F:transmembrane transporter activity"/>
    <property type="evidence" value="ECO:0007669"/>
    <property type="project" value="InterPro"/>
</dbReference>
<dbReference type="EMBL" id="PZPL01000001">
    <property type="protein sequence ID" value="PTL72119.1"/>
    <property type="molecule type" value="Genomic_DNA"/>
</dbReference>
<feature type="transmembrane region" description="Helical" evidence="7">
    <location>
        <begin position="71"/>
        <end position="90"/>
    </location>
</feature>
<sequence length="203" mass="20205">MSEGWRPALRVQAALVQSGWVGIRLMIGYRAVELGADALVLGLVAASTAVPALIGALPTGRLSDRVGGARVSLLGIAVFVLGLGLLALPAGVPGLLVAAAVIGLGNLFVMIGQQTFVAHRARGGSSDSGFATLTTAASVGQLLGPPIVTLVAALGAGAGAAPNALLGAAACGVLVLAGLVGSRRLQRVDRSTPPRRSRRPARS</sequence>
<dbReference type="InterPro" id="IPR050171">
    <property type="entry name" value="MFS_Transporters"/>
</dbReference>
<dbReference type="GO" id="GO:0005886">
    <property type="term" value="C:plasma membrane"/>
    <property type="evidence" value="ECO:0007669"/>
    <property type="project" value="UniProtKB-SubCell"/>
</dbReference>
<dbReference type="PANTHER" id="PTHR23517:SF3">
    <property type="entry name" value="INTEGRAL MEMBRANE TRANSPORT PROTEIN"/>
    <property type="match status" value="1"/>
</dbReference>
<keyword evidence="6 7" id="KW-0472">Membrane</keyword>
<dbReference type="RefSeq" id="WP_107573888.1">
    <property type="nucleotide sequence ID" value="NZ_PZPL01000001.1"/>
</dbReference>
<feature type="transmembrane region" description="Helical" evidence="7">
    <location>
        <begin position="38"/>
        <end position="59"/>
    </location>
</feature>
<protein>
    <recommendedName>
        <fullName evidence="8">Major facilitator superfamily (MFS) profile domain-containing protein</fullName>
    </recommendedName>
</protein>
<keyword evidence="3" id="KW-1003">Cell membrane</keyword>
<reference evidence="9 10" key="1">
    <citation type="submission" date="2018-03" db="EMBL/GenBank/DDBJ databases">
        <title>Bacteriophage NCPPB3778 and a type I-E CRISPR drive the evolution of the US Biological Select Agent, Rathayibacter toxicus.</title>
        <authorList>
            <person name="Davis E.W.II."/>
            <person name="Tabima J.F."/>
            <person name="Weisberg A.J."/>
            <person name="Dantas Lopes L."/>
            <person name="Wiseman M.S."/>
            <person name="Wiseman M.S."/>
            <person name="Pupko T."/>
            <person name="Belcher M.S."/>
            <person name="Sechler A.J."/>
            <person name="Tancos M.A."/>
            <person name="Schroeder B.K."/>
            <person name="Murray T.D."/>
            <person name="Luster D.G."/>
            <person name="Schneider W.L."/>
            <person name="Rogers E."/>
            <person name="Andreote F.D."/>
            <person name="Grunwald N.J."/>
            <person name="Putnam M.L."/>
            <person name="Chang J.H."/>
        </authorList>
    </citation>
    <scope>NUCLEOTIDE SEQUENCE [LARGE SCALE GENOMIC DNA]</scope>
    <source>
        <strain evidence="9 10">DSM 15933</strain>
    </source>
</reference>
<keyword evidence="2" id="KW-0813">Transport</keyword>
<dbReference type="Proteomes" id="UP000241085">
    <property type="component" value="Unassembled WGS sequence"/>
</dbReference>
<evidence type="ECO:0000256" key="4">
    <source>
        <dbReference type="ARBA" id="ARBA00022692"/>
    </source>
</evidence>
<evidence type="ECO:0000256" key="2">
    <source>
        <dbReference type="ARBA" id="ARBA00022448"/>
    </source>
</evidence>
<evidence type="ECO:0000256" key="5">
    <source>
        <dbReference type="ARBA" id="ARBA00022989"/>
    </source>
</evidence>
<evidence type="ECO:0000313" key="10">
    <source>
        <dbReference type="Proteomes" id="UP000241085"/>
    </source>
</evidence>
<name>A0A2T4URG3_9MICO</name>
<comment type="caution">
    <text evidence="9">The sequence shown here is derived from an EMBL/GenBank/DDBJ whole genome shotgun (WGS) entry which is preliminary data.</text>
</comment>
<evidence type="ECO:0000256" key="7">
    <source>
        <dbReference type="SAM" id="Phobius"/>
    </source>
</evidence>
<dbReference type="SUPFAM" id="SSF103473">
    <property type="entry name" value="MFS general substrate transporter"/>
    <property type="match status" value="1"/>
</dbReference>
<organism evidence="9 10">
    <name type="scientific">Rathayibacter caricis DSM 15933</name>
    <dbReference type="NCBI Taxonomy" id="1328867"/>
    <lineage>
        <taxon>Bacteria</taxon>
        <taxon>Bacillati</taxon>
        <taxon>Actinomycetota</taxon>
        <taxon>Actinomycetes</taxon>
        <taxon>Micrococcales</taxon>
        <taxon>Microbacteriaceae</taxon>
        <taxon>Rathayibacter</taxon>
    </lineage>
</organism>
<evidence type="ECO:0000313" key="9">
    <source>
        <dbReference type="EMBL" id="PTL72119.1"/>
    </source>
</evidence>
<keyword evidence="10" id="KW-1185">Reference proteome</keyword>
<feature type="domain" description="Major facilitator superfamily (MFS) profile" evidence="8">
    <location>
        <begin position="1"/>
        <end position="203"/>
    </location>
</feature>
<dbReference type="AlphaFoldDB" id="A0A2T4URG3"/>
<feature type="transmembrane region" description="Helical" evidence="7">
    <location>
        <begin position="96"/>
        <end position="118"/>
    </location>
</feature>
<dbReference type="PROSITE" id="PS50850">
    <property type="entry name" value="MFS"/>
    <property type="match status" value="1"/>
</dbReference>
<dbReference type="InterPro" id="IPR036259">
    <property type="entry name" value="MFS_trans_sf"/>
</dbReference>
<dbReference type="PANTHER" id="PTHR23517">
    <property type="entry name" value="RESISTANCE PROTEIN MDTM, PUTATIVE-RELATED-RELATED"/>
    <property type="match status" value="1"/>
</dbReference>
<dbReference type="InterPro" id="IPR020846">
    <property type="entry name" value="MFS_dom"/>
</dbReference>
<dbReference type="Gene3D" id="1.20.1250.20">
    <property type="entry name" value="MFS general substrate transporter like domains"/>
    <property type="match status" value="1"/>
</dbReference>
<accession>A0A2T4URG3</accession>
<dbReference type="InterPro" id="IPR011701">
    <property type="entry name" value="MFS"/>
</dbReference>
<evidence type="ECO:0000256" key="1">
    <source>
        <dbReference type="ARBA" id="ARBA00004651"/>
    </source>
</evidence>
<evidence type="ECO:0000256" key="3">
    <source>
        <dbReference type="ARBA" id="ARBA00022475"/>
    </source>
</evidence>
<dbReference type="Pfam" id="PF07690">
    <property type="entry name" value="MFS_1"/>
    <property type="match status" value="1"/>
</dbReference>
<feature type="transmembrane region" description="Helical" evidence="7">
    <location>
        <begin position="160"/>
        <end position="180"/>
    </location>
</feature>
<evidence type="ECO:0000259" key="8">
    <source>
        <dbReference type="PROSITE" id="PS50850"/>
    </source>
</evidence>
<keyword evidence="4 7" id="KW-0812">Transmembrane</keyword>
<comment type="subcellular location">
    <subcellularLocation>
        <location evidence="1">Cell membrane</location>
        <topology evidence="1">Multi-pass membrane protein</topology>
    </subcellularLocation>
</comment>
<evidence type="ECO:0000256" key="6">
    <source>
        <dbReference type="ARBA" id="ARBA00023136"/>
    </source>
</evidence>
<gene>
    <name evidence="9" type="ORF">C1I63_04195</name>
</gene>